<protein>
    <recommendedName>
        <fullName evidence="4">Novel toxin 11 domain-containing protein</fullName>
    </recommendedName>
</protein>
<accession>A0ABR7GK49</accession>
<gene>
    <name evidence="2" type="ORF">H8S02_01855</name>
</gene>
<name>A0ABR7GK49_9FIRM</name>
<reference evidence="2 3" key="1">
    <citation type="submission" date="2020-08" db="EMBL/GenBank/DDBJ databases">
        <title>Genome public.</title>
        <authorList>
            <person name="Liu C."/>
            <person name="Sun Q."/>
        </authorList>
    </citation>
    <scope>NUCLEOTIDE SEQUENCE [LARGE SCALE GENOMIC DNA]</scope>
    <source>
        <strain evidence="2 3">M2</strain>
    </source>
</reference>
<keyword evidence="3" id="KW-1185">Reference proteome</keyword>
<dbReference type="RefSeq" id="WP_186968994.1">
    <property type="nucleotide sequence ID" value="NZ_JACOPK010000002.1"/>
</dbReference>
<evidence type="ECO:0008006" key="4">
    <source>
        <dbReference type="Google" id="ProtNLM"/>
    </source>
</evidence>
<sequence>MTETTQLSGKIKHKCSKTMLLTPQELFELDRCIESLRASGSFTEDEKRAVTENDFSRWETLSCGLRTWIAEKHYAEFLAVPTVPVDEAYLESSVFELSLEKWALDPAFRLALSARILADRRRSPNTVGVYERCEQKMNAYLMERALTPSAANDTQLALAEALFLAQLGGVEIVQTARGQTGSYFLGAEATVTEPFAHGGRVAFLLPADTDFRALRPCPAVQHFALRKADGTVLRRRARESEHPARQYSADLADKHIYLRPYKGGKGRYAALTLGIQSDAPGGVSPLGHAHSDWAHSERQSGFLSCRETGVGQRIGGRIIDLTPLSCAQLTALMQAFAHGYRALQAQPEVPDALLRVGSLLTGAPLTREEMLALWSHLDADDAEALGAAFDACRSRSLEAPIKPPQLKTGDGCTFAPLTPVHIELRQNEVNWYNRVFGWLPFVDSADDIRRENRRLQNEYRAAQRASDLSFGGNPFEDEIEYSDAVLKPRYRLHRCGLPKERLAIPAQPAAPGRERPLDRKGILSLLLDDRREHTPEQELFLTYVKGLSGVQRIVDGYLGKSQSALVKNLRSNPDSFARTIMQTIYSDARRNGIDHLPSLARELIEPELRRHEAARPKPSPEPKSEE</sequence>
<comment type="caution">
    <text evidence="2">The sequence shown here is derived from an EMBL/GenBank/DDBJ whole genome shotgun (WGS) entry which is preliminary data.</text>
</comment>
<evidence type="ECO:0000313" key="3">
    <source>
        <dbReference type="Proteomes" id="UP000641741"/>
    </source>
</evidence>
<proteinExistence type="predicted"/>
<feature type="region of interest" description="Disordered" evidence="1">
    <location>
        <begin position="605"/>
        <end position="626"/>
    </location>
</feature>
<dbReference type="EMBL" id="JACOPK010000002">
    <property type="protein sequence ID" value="MBC5694694.1"/>
    <property type="molecule type" value="Genomic_DNA"/>
</dbReference>
<organism evidence="2 3">
    <name type="scientific">Agathobaculum hominis</name>
    <dbReference type="NCBI Taxonomy" id="2763014"/>
    <lineage>
        <taxon>Bacteria</taxon>
        <taxon>Bacillati</taxon>
        <taxon>Bacillota</taxon>
        <taxon>Clostridia</taxon>
        <taxon>Eubacteriales</taxon>
        <taxon>Butyricicoccaceae</taxon>
        <taxon>Agathobaculum</taxon>
    </lineage>
</organism>
<dbReference type="Proteomes" id="UP000641741">
    <property type="component" value="Unassembled WGS sequence"/>
</dbReference>
<evidence type="ECO:0000256" key="1">
    <source>
        <dbReference type="SAM" id="MobiDB-lite"/>
    </source>
</evidence>
<evidence type="ECO:0000313" key="2">
    <source>
        <dbReference type="EMBL" id="MBC5694694.1"/>
    </source>
</evidence>